<dbReference type="GO" id="GO:0005737">
    <property type="term" value="C:cytoplasm"/>
    <property type="evidence" value="ECO:0007669"/>
    <property type="project" value="UniProtKB-ARBA"/>
</dbReference>
<proteinExistence type="predicted"/>
<dbReference type="PANTHER" id="PTHR19308">
    <property type="entry name" value="PHOSPHATIDYLCHOLINE TRANSFER PROTEIN"/>
    <property type="match status" value="1"/>
</dbReference>
<dbReference type="InterPro" id="IPR051213">
    <property type="entry name" value="START_lipid_transfer"/>
</dbReference>
<accession>A0A7S1ANQ8</accession>
<feature type="transmembrane region" description="Helical" evidence="1">
    <location>
        <begin position="244"/>
        <end position="262"/>
    </location>
</feature>
<feature type="transmembrane region" description="Helical" evidence="1">
    <location>
        <begin position="178"/>
        <end position="198"/>
    </location>
</feature>
<evidence type="ECO:0000313" key="3">
    <source>
        <dbReference type="EMBL" id="CAD8860414.1"/>
    </source>
</evidence>
<feature type="transmembrane region" description="Helical" evidence="1">
    <location>
        <begin position="32"/>
        <end position="53"/>
    </location>
</feature>
<dbReference type="InterPro" id="IPR002913">
    <property type="entry name" value="START_lipid-bd_dom"/>
</dbReference>
<keyword evidence="1" id="KW-1133">Transmembrane helix</keyword>
<protein>
    <recommendedName>
        <fullName evidence="2">START domain-containing protein</fullName>
    </recommendedName>
</protein>
<dbReference type="EMBL" id="HBFQ01048644">
    <property type="protein sequence ID" value="CAD8860414.1"/>
    <property type="molecule type" value="Transcribed_RNA"/>
</dbReference>
<sequence length="859" mass="94599">MDEYQQIEDGESPETSDVVHRQFGTSMQLAHFFMNLSAVFCVSATFEGIGYLIKPLCGPSGVDPSGCISYVMRLVLRIDFVMQVTSQFIFLIGGIGVMYACHPKRLLLQIGYDHGRTANLPKNFFKRHFGTELLLFSHFQVSAMIVYIAAGVVEVFLVDGTAFWRQGFWWMIVSAKDSLGWNNILMGVAGTFAMIVLNRGCYPHVMIRPQSPIAKFWDNPIVEQWLGRKKAEFCKVHFGSTEHVVGWLILVGGILWLLDAIGTSASNFLAASTTIVSGIMFLRVAHNQEALLHPVLFGCHRCPLPSEHPMGPLFNSVAIKTDIDAGLDAAAAVLDDLPWQPLRDGVWLVEQKGLSALKVEMDVGLHPFALAQLMKSVEVKQEDPTVEEVKVVETLTDNASIMYTCSQASPPMPRSDQVFVSALRESADDHIIVAEWAVQDDRCPTRPQVARQHPFVVQMMLPVGTDSTHLTVCVVVNVADWMPPLMVREELEKGATELFAMRDLPGSKDGNELVAGIQQAIWASVAEASPPCFWTYFQSIAAGVKAFKVPPSASKVLPSLHISTQVNPCDVLGSSSVHDPLHVGAVALQFSNIGSWKQQRLIKPWTKRDTKPSLAVHSKVSGAVRASTTVKGVHPVALAFVLQSAEVKRMNDPSIVELREVEKVSDCCSIYYQRSRVGKLLEERDAVYASMIVDVDPNVVLLVEWPVDWKNCPEEGLCGHRAKSFYCYEARRARGMTGGVNTLLTVSVVVNMGGALGSRFLRPAMCRATSSGLFDGLAEMSSFFVTSEGREALAEVEKEIRSEVCRGLRAELPPSALSFMECYSEVLQQCPDALPRILPHSPRNSTKPVLQSLGSFDIC</sequence>
<dbReference type="AlphaFoldDB" id="A0A7S1ANQ8"/>
<feature type="domain" description="START" evidence="2">
    <location>
        <begin position="356"/>
        <end position="498"/>
    </location>
</feature>
<dbReference type="GO" id="GO:0008289">
    <property type="term" value="F:lipid binding"/>
    <property type="evidence" value="ECO:0007669"/>
    <property type="project" value="InterPro"/>
</dbReference>
<dbReference type="InterPro" id="IPR023393">
    <property type="entry name" value="START-like_dom_sf"/>
</dbReference>
<name>A0A7S1ANQ8_NOCSC</name>
<organism evidence="3">
    <name type="scientific">Noctiluca scintillans</name>
    <name type="common">Sea sparkle</name>
    <name type="synonym">Red tide dinoflagellate</name>
    <dbReference type="NCBI Taxonomy" id="2966"/>
    <lineage>
        <taxon>Eukaryota</taxon>
        <taxon>Sar</taxon>
        <taxon>Alveolata</taxon>
        <taxon>Dinophyceae</taxon>
        <taxon>Noctilucales</taxon>
        <taxon>Noctilucaceae</taxon>
        <taxon>Noctiluca</taxon>
    </lineage>
</organism>
<dbReference type="PANTHER" id="PTHR19308:SF14">
    <property type="entry name" value="START DOMAIN-CONTAINING PROTEIN"/>
    <property type="match status" value="1"/>
</dbReference>
<dbReference type="SUPFAM" id="SSF55961">
    <property type="entry name" value="Bet v1-like"/>
    <property type="match status" value="2"/>
</dbReference>
<keyword evidence="1" id="KW-0812">Transmembrane</keyword>
<dbReference type="Pfam" id="PF01852">
    <property type="entry name" value="START"/>
    <property type="match status" value="1"/>
</dbReference>
<gene>
    <name evidence="3" type="ORF">NSCI0253_LOCUS34768</name>
</gene>
<reference evidence="3" key="1">
    <citation type="submission" date="2021-01" db="EMBL/GenBank/DDBJ databases">
        <authorList>
            <person name="Corre E."/>
            <person name="Pelletier E."/>
            <person name="Niang G."/>
            <person name="Scheremetjew M."/>
            <person name="Finn R."/>
            <person name="Kale V."/>
            <person name="Holt S."/>
            <person name="Cochrane G."/>
            <person name="Meng A."/>
            <person name="Brown T."/>
            <person name="Cohen L."/>
        </authorList>
    </citation>
    <scope>NUCLEOTIDE SEQUENCE</scope>
</reference>
<dbReference type="Gene3D" id="3.30.530.20">
    <property type="match status" value="2"/>
</dbReference>
<keyword evidence="1" id="KW-0472">Membrane</keyword>
<feature type="transmembrane region" description="Helical" evidence="1">
    <location>
        <begin position="133"/>
        <end position="158"/>
    </location>
</feature>
<evidence type="ECO:0000259" key="2">
    <source>
        <dbReference type="Pfam" id="PF01852"/>
    </source>
</evidence>
<evidence type="ECO:0000256" key="1">
    <source>
        <dbReference type="SAM" id="Phobius"/>
    </source>
</evidence>
<feature type="transmembrane region" description="Helical" evidence="1">
    <location>
        <begin position="80"/>
        <end position="101"/>
    </location>
</feature>